<evidence type="ECO:0000313" key="1">
    <source>
        <dbReference type="EMBL" id="PWN46713.1"/>
    </source>
</evidence>
<gene>
    <name evidence="1" type="ORF">IE53DRAFT_372095</name>
</gene>
<organism evidence="1 2">
    <name type="scientific">Violaceomyces palustris</name>
    <dbReference type="NCBI Taxonomy" id="1673888"/>
    <lineage>
        <taxon>Eukaryota</taxon>
        <taxon>Fungi</taxon>
        <taxon>Dikarya</taxon>
        <taxon>Basidiomycota</taxon>
        <taxon>Ustilaginomycotina</taxon>
        <taxon>Ustilaginomycetes</taxon>
        <taxon>Violaceomycetales</taxon>
        <taxon>Violaceomycetaceae</taxon>
        <taxon>Violaceomyces</taxon>
    </lineage>
</organism>
<evidence type="ECO:0000313" key="2">
    <source>
        <dbReference type="Proteomes" id="UP000245626"/>
    </source>
</evidence>
<proteinExistence type="predicted"/>
<dbReference type="Proteomes" id="UP000245626">
    <property type="component" value="Unassembled WGS sequence"/>
</dbReference>
<keyword evidence="2" id="KW-1185">Reference proteome</keyword>
<dbReference type="EMBL" id="KZ820759">
    <property type="protein sequence ID" value="PWN46713.1"/>
    <property type="molecule type" value="Genomic_DNA"/>
</dbReference>
<name>A0ACD0NLJ7_9BASI</name>
<feature type="non-terminal residue" evidence="1">
    <location>
        <position position="120"/>
    </location>
</feature>
<accession>A0ACD0NLJ7</accession>
<sequence length="120" mass="12308">MLLRTTFVLASALLVALTSDLCVGQSVDPLNGSTFVPSTFSVANTFTPVTTYASATGGVQTVIGGPGPSVTPDGYSFTYTKPTATVPMTPLSNLYNSLASAGYPTNSDAKNLVPNPSNLQ</sequence>
<reference evidence="1 2" key="1">
    <citation type="journal article" date="2018" name="Mol. Biol. Evol.">
        <title>Broad Genomic Sampling Reveals a Smut Pathogenic Ancestry of the Fungal Clade Ustilaginomycotina.</title>
        <authorList>
            <person name="Kijpornyongpan T."/>
            <person name="Mondo S.J."/>
            <person name="Barry K."/>
            <person name="Sandor L."/>
            <person name="Lee J."/>
            <person name="Lipzen A."/>
            <person name="Pangilinan J."/>
            <person name="LaButti K."/>
            <person name="Hainaut M."/>
            <person name="Henrissat B."/>
            <person name="Grigoriev I.V."/>
            <person name="Spatafora J.W."/>
            <person name="Aime M.C."/>
        </authorList>
    </citation>
    <scope>NUCLEOTIDE SEQUENCE [LARGE SCALE GENOMIC DNA]</scope>
    <source>
        <strain evidence="1 2">SA 807</strain>
    </source>
</reference>
<protein>
    <submittedName>
        <fullName evidence="1">Uncharacterized protein</fullName>
    </submittedName>
</protein>